<dbReference type="Pfam" id="PF13672">
    <property type="entry name" value="PP2C_2"/>
    <property type="match status" value="1"/>
</dbReference>
<dbReference type="SMART" id="SM00331">
    <property type="entry name" value="PP2C_SIG"/>
    <property type="match status" value="1"/>
</dbReference>
<accession>A0ABW5PPZ4</accession>
<dbReference type="InterPro" id="IPR015655">
    <property type="entry name" value="PP2C"/>
</dbReference>
<dbReference type="RefSeq" id="WP_141189231.1">
    <property type="nucleotide sequence ID" value="NZ_JBHUMR010000008.1"/>
</dbReference>
<gene>
    <name evidence="2" type="ORF">ACFSTF_06350</name>
</gene>
<dbReference type="Proteomes" id="UP001597458">
    <property type="component" value="Unassembled WGS sequence"/>
</dbReference>
<dbReference type="SMART" id="SM00332">
    <property type="entry name" value="PP2Cc"/>
    <property type="match status" value="1"/>
</dbReference>
<protein>
    <submittedName>
        <fullName evidence="2">Stp1/IreP family PP2C-type Ser/Thr phosphatase</fullName>
    </submittedName>
</protein>
<sequence>MKAIFNTDQGKVRGQNEDSGGIFLSDDQLLAVVADGMGGHQAGDVASQMTLDYFEKKWQEVSKPFSKTDGAKWLKGVVQEINQTIYEFAETHSECKGMGTTVVAAICQSDAIFICYVGDSRVYIYDGELKQVTEDHTLVNELVKSGQLTKENAENHPKKHILLRALGTEPEVNIDSLTIEWSKQAQLLLCSDGLTNKLSDERLKDILSLDETLEMKSELMIKEANEAGGEDNITLVIIANDDGDLT</sequence>
<dbReference type="PANTHER" id="PTHR47992">
    <property type="entry name" value="PROTEIN PHOSPHATASE"/>
    <property type="match status" value="1"/>
</dbReference>
<feature type="domain" description="PPM-type phosphatase" evidence="1">
    <location>
        <begin position="2"/>
        <end position="240"/>
    </location>
</feature>
<dbReference type="NCBIfam" id="NF033484">
    <property type="entry name" value="Stp1_PP2C_phos"/>
    <property type="match status" value="1"/>
</dbReference>
<name>A0ABW5PPZ4_9BACI</name>
<evidence type="ECO:0000259" key="1">
    <source>
        <dbReference type="PROSITE" id="PS51746"/>
    </source>
</evidence>
<dbReference type="Gene3D" id="3.60.40.10">
    <property type="entry name" value="PPM-type phosphatase domain"/>
    <property type="match status" value="1"/>
</dbReference>
<reference evidence="3" key="1">
    <citation type="journal article" date="2019" name="Int. J. Syst. Evol. Microbiol.">
        <title>The Global Catalogue of Microorganisms (GCM) 10K type strain sequencing project: providing services to taxonomists for standard genome sequencing and annotation.</title>
        <authorList>
            <consortium name="The Broad Institute Genomics Platform"/>
            <consortium name="The Broad Institute Genome Sequencing Center for Infectious Disease"/>
            <person name="Wu L."/>
            <person name="Ma J."/>
        </authorList>
    </citation>
    <scope>NUCLEOTIDE SEQUENCE [LARGE SCALE GENOMIC DNA]</scope>
    <source>
        <strain evidence="3">TISTR 2241</strain>
    </source>
</reference>
<evidence type="ECO:0000313" key="3">
    <source>
        <dbReference type="Proteomes" id="UP001597458"/>
    </source>
</evidence>
<dbReference type="EMBL" id="JBHUMR010000008">
    <property type="protein sequence ID" value="MFD2616931.1"/>
    <property type="molecule type" value="Genomic_DNA"/>
</dbReference>
<proteinExistence type="predicted"/>
<dbReference type="InterPro" id="IPR036457">
    <property type="entry name" value="PPM-type-like_dom_sf"/>
</dbReference>
<dbReference type="PROSITE" id="PS51746">
    <property type="entry name" value="PPM_2"/>
    <property type="match status" value="1"/>
</dbReference>
<dbReference type="SUPFAM" id="SSF81606">
    <property type="entry name" value="PP2C-like"/>
    <property type="match status" value="1"/>
</dbReference>
<dbReference type="InterPro" id="IPR001932">
    <property type="entry name" value="PPM-type_phosphatase-like_dom"/>
</dbReference>
<comment type="caution">
    <text evidence="2">The sequence shown here is derived from an EMBL/GenBank/DDBJ whole genome shotgun (WGS) entry which is preliminary data.</text>
</comment>
<evidence type="ECO:0000313" key="2">
    <source>
        <dbReference type="EMBL" id="MFD2616931.1"/>
    </source>
</evidence>
<dbReference type="CDD" id="cd00143">
    <property type="entry name" value="PP2Cc"/>
    <property type="match status" value="1"/>
</dbReference>
<organism evidence="2 3">
    <name type="scientific">Terrilactibacillus laevilacticus</name>
    <dbReference type="NCBI Taxonomy" id="1380157"/>
    <lineage>
        <taxon>Bacteria</taxon>
        <taxon>Bacillati</taxon>
        <taxon>Bacillota</taxon>
        <taxon>Bacilli</taxon>
        <taxon>Bacillales</taxon>
        <taxon>Bacillaceae</taxon>
        <taxon>Terrilactibacillus</taxon>
    </lineage>
</organism>
<keyword evidence="3" id="KW-1185">Reference proteome</keyword>